<organism evidence="15 16">
    <name type="scientific">Nitrosococcus watsoni (strain C-113)</name>
    <dbReference type="NCBI Taxonomy" id="105559"/>
    <lineage>
        <taxon>Bacteria</taxon>
        <taxon>Pseudomonadati</taxon>
        <taxon>Pseudomonadota</taxon>
        <taxon>Gammaproteobacteria</taxon>
        <taxon>Chromatiales</taxon>
        <taxon>Chromatiaceae</taxon>
        <taxon>Nitrosococcus</taxon>
    </lineage>
</organism>
<evidence type="ECO:0000313" key="16">
    <source>
        <dbReference type="Proteomes" id="UP000000393"/>
    </source>
</evidence>
<evidence type="ECO:0000256" key="9">
    <source>
        <dbReference type="PROSITE-ProRule" id="PRU00169"/>
    </source>
</evidence>
<dbReference type="Pfam" id="PF00512">
    <property type="entry name" value="HisKA"/>
    <property type="match status" value="1"/>
</dbReference>
<dbReference type="InterPro" id="IPR003661">
    <property type="entry name" value="HisK_dim/P_dom"/>
</dbReference>
<feature type="domain" description="Response regulatory" evidence="12">
    <location>
        <begin position="12"/>
        <end position="129"/>
    </location>
</feature>
<dbReference type="InterPro" id="IPR036890">
    <property type="entry name" value="HATPase_C_sf"/>
</dbReference>
<evidence type="ECO:0000259" key="12">
    <source>
        <dbReference type="PROSITE" id="PS50110"/>
    </source>
</evidence>
<evidence type="ECO:0000259" key="14">
    <source>
        <dbReference type="PROSITE" id="PS50113"/>
    </source>
</evidence>
<dbReference type="CDD" id="cd00082">
    <property type="entry name" value="HisKA"/>
    <property type="match status" value="1"/>
</dbReference>
<dbReference type="EC" id="2.7.13.3" evidence="2"/>
<reference evidence="15 16" key="1">
    <citation type="submission" date="2010-06" db="EMBL/GenBank/DDBJ databases">
        <title>Complete sequence of chromosome of Nitrosococcus watsoni C-113.</title>
        <authorList>
            <consortium name="US DOE Joint Genome Institute"/>
            <person name="Lucas S."/>
            <person name="Copeland A."/>
            <person name="Lapidus A."/>
            <person name="Cheng J.-F."/>
            <person name="Bruce D."/>
            <person name="Goodwin L."/>
            <person name="Pitluck S."/>
            <person name="Malfatti S.A."/>
            <person name="Chain P.S.G."/>
            <person name="Land M."/>
            <person name="Hauser L."/>
            <person name="Kyrpides N."/>
            <person name="Ivanova N."/>
            <person name="Cambell M.A."/>
            <person name="Heidelberg J.F."/>
            <person name="Klotz M.G."/>
            <person name="Woyke T."/>
        </authorList>
    </citation>
    <scope>NUCLEOTIDE SEQUENCE [LARGE SCALE GENOMIC DNA]</scope>
    <source>
        <strain evidence="15 16">C-113</strain>
    </source>
</reference>
<keyword evidence="8" id="KW-0902">Two-component regulatory system</keyword>
<evidence type="ECO:0000256" key="3">
    <source>
        <dbReference type="ARBA" id="ARBA00022553"/>
    </source>
</evidence>
<dbReference type="eggNOG" id="COG0745">
    <property type="taxonomic scope" value="Bacteria"/>
</dbReference>
<dbReference type="InterPro" id="IPR005467">
    <property type="entry name" value="His_kinase_dom"/>
</dbReference>
<keyword evidence="6 15" id="KW-0418">Kinase</keyword>
<evidence type="ECO:0000256" key="2">
    <source>
        <dbReference type="ARBA" id="ARBA00012438"/>
    </source>
</evidence>
<evidence type="ECO:0000256" key="8">
    <source>
        <dbReference type="ARBA" id="ARBA00023012"/>
    </source>
</evidence>
<dbReference type="RefSeq" id="WP_013220428.1">
    <property type="nucleotide sequence ID" value="NC_014315.1"/>
</dbReference>
<feature type="coiled-coil region" evidence="10">
    <location>
        <begin position="132"/>
        <end position="177"/>
    </location>
</feature>
<feature type="domain" description="PAS" evidence="13">
    <location>
        <begin position="181"/>
        <end position="226"/>
    </location>
</feature>
<protein>
    <recommendedName>
        <fullName evidence="2">histidine kinase</fullName>
        <ecNumber evidence="2">2.7.13.3</ecNumber>
    </recommendedName>
</protein>
<dbReference type="InterPro" id="IPR000700">
    <property type="entry name" value="PAS-assoc_C"/>
</dbReference>
<dbReference type="InterPro" id="IPR004358">
    <property type="entry name" value="Sig_transdc_His_kin-like_C"/>
</dbReference>
<evidence type="ECO:0000259" key="11">
    <source>
        <dbReference type="PROSITE" id="PS50109"/>
    </source>
</evidence>
<evidence type="ECO:0000256" key="6">
    <source>
        <dbReference type="ARBA" id="ARBA00022777"/>
    </source>
</evidence>
<feature type="domain" description="PAC" evidence="14">
    <location>
        <begin position="256"/>
        <end position="308"/>
    </location>
</feature>
<dbReference type="PRINTS" id="PR00344">
    <property type="entry name" value="BCTRLSENSOR"/>
</dbReference>
<comment type="catalytic activity">
    <reaction evidence="1">
        <text>ATP + protein L-histidine = ADP + protein N-phospho-L-histidine.</text>
        <dbReference type="EC" id="2.7.13.3"/>
    </reaction>
</comment>
<dbReference type="SUPFAM" id="SSF55874">
    <property type="entry name" value="ATPase domain of HSP90 chaperone/DNA topoisomerase II/histidine kinase"/>
    <property type="match status" value="1"/>
</dbReference>
<dbReference type="PANTHER" id="PTHR43065:SF10">
    <property type="entry name" value="PEROXIDE STRESS-ACTIVATED HISTIDINE KINASE MAK3"/>
    <property type="match status" value="1"/>
</dbReference>
<proteinExistence type="predicted"/>
<dbReference type="SMART" id="SM00091">
    <property type="entry name" value="PAS"/>
    <property type="match status" value="1"/>
</dbReference>
<dbReference type="GO" id="GO:0000155">
    <property type="term" value="F:phosphorelay sensor kinase activity"/>
    <property type="evidence" value="ECO:0007669"/>
    <property type="project" value="InterPro"/>
</dbReference>
<dbReference type="SUPFAM" id="SSF52172">
    <property type="entry name" value="CheY-like"/>
    <property type="match status" value="1"/>
</dbReference>
<dbReference type="CDD" id="cd00130">
    <property type="entry name" value="PAS"/>
    <property type="match status" value="1"/>
</dbReference>
<dbReference type="SMART" id="SM00387">
    <property type="entry name" value="HATPase_c"/>
    <property type="match status" value="1"/>
</dbReference>
<evidence type="ECO:0000259" key="13">
    <source>
        <dbReference type="PROSITE" id="PS50112"/>
    </source>
</evidence>
<dbReference type="PANTHER" id="PTHR43065">
    <property type="entry name" value="SENSOR HISTIDINE KINASE"/>
    <property type="match status" value="1"/>
</dbReference>
<dbReference type="SMART" id="SM00448">
    <property type="entry name" value="REC"/>
    <property type="match status" value="1"/>
</dbReference>
<dbReference type="InterPro" id="IPR000014">
    <property type="entry name" value="PAS"/>
</dbReference>
<dbReference type="STRING" id="105559.Nwat_1426"/>
<dbReference type="eggNOG" id="COG4191">
    <property type="taxonomic scope" value="Bacteria"/>
</dbReference>
<dbReference type="InterPro" id="IPR035965">
    <property type="entry name" value="PAS-like_dom_sf"/>
</dbReference>
<dbReference type="PROSITE" id="PS50112">
    <property type="entry name" value="PAS"/>
    <property type="match status" value="1"/>
</dbReference>
<dbReference type="GO" id="GO:0005524">
    <property type="term" value="F:ATP binding"/>
    <property type="evidence" value="ECO:0007669"/>
    <property type="project" value="UniProtKB-KW"/>
</dbReference>
<dbReference type="OrthoDB" id="1931120at2"/>
<evidence type="ECO:0000256" key="4">
    <source>
        <dbReference type="ARBA" id="ARBA00022679"/>
    </source>
</evidence>
<dbReference type="Gene3D" id="3.30.450.20">
    <property type="entry name" value="PAS domain"/>
    <property type="match status" value="1"/>
</dbReference>
<dbReference type="SMART" id="SM00388">
    <property type="entry name" value="HisKA"/>
    <property type="match status" value="1"/>
</dbReference>
<dbReference type="InterPro" id="IPR003594">
    <property type="entry name" value="HATPase_dom"/>
</dbReference>
<dbReference type="Gene3D" id="1.10.287.130">
    <property type="match status" value="1"/>
</dbReference>
<dbReference type="InterPro" id="IPR013656">
    <property type="entry name" value="PAS_4"/>
</dbReference>
<dbReference type="InterPro" id="IPR011006">
    <property type="entry name" value="CheY-like_superfamily"/>
</dbReference>
<evidence type="ECO:0000256" key="5">
    <source>
        <dbReference type="ARBA" id="ARBA00022741"/>
    </source>
</evidence>
<dbReference type="Pfam" id="PF00072">
    <property type="entry name" value="Response_reg"/>
    <property type="match status" value="1"/>
</dbReference>
<dbReference type="HOGENOM" id="CLU_000445_114_72_6"/>
<feature type="domain" description="Histidine kinase" evidence="11">
    <location>
        <begin position="328"/>
        <end position="545"/>
    </location>
</feature>
<dbReference type="PROSITE" id="PS50113">
    <property type="entry name" value="PAC"/>
    <property type="match status" value="1"/>
</dbReference>
<keyword evidence="16" id="KW-1185">Reference proteome</keyword>
<dbReference type="Pfam" id="PF08448">
    <property type="entry name" value="PAS_4"/>
    <property type="match status" value="1"/>
</dbReference>
<dbReference type="SUPFAM" id="SSF55785">
    <property type="entry name" value="PYP-like sensor domain (PAS domain)"/>
    <property type="match status" value="1"/>
</dbReference>
<dbReference type="AlphaFoldDB" id="D8K609"/>
<evidence type="ECO:0000313" key="15">
    <source>
        <dbReference type="EMBL" id="ADJ28336.1"/>
    </source>
</evidence>
<evidence type="ECO:0000256" key="1">
    <source>
        <dbReference type="ARBA" id="ARBA00000085"/>
    </source>
</evidence>
<dbReference type="Gene3D" id="3.30.565.10">
    <property type="entry name" value="Histidine kinase-like ATPase, C-terminal domain"/>
    <property type="match status" value="1"/>
</dbReference>
<dbReference type="PROSITE" id="PS50109">
    <property type="entry name" value="HIS_KIN"/>
    <property type="match status" value="1"/>
</dbReference>
<keyword evidence="10" id="KW-0175">Coiled coil</keyword>
<dbReference type="NCBIfam" id="TIGR00229">
    <property type="entry name" value="sensory_box"/>
    <property type="match status" value="1"/>
</dbReference>
<keyword evidence="3 9" id="KW-0597">Phosphoprotein</keyword>
<evidence type="ECO:0000256" key="10">
    <source>
        <dbReference type="SAM" id="Coils"/>
    </source>
</evidence>
<dbReference type="Proteomes" id="UP000000393">
    <property type="component" value="Chromosome"/>
</dbReference>
<dbReference type="Pfam" id="PF02518">
    <property type="entry name" value="HATPase_c"/>
    <property type="match status" value="1"/>
</dbReference>
<dbReference type="InterPro" id="IPR036097">
    <property type="entry name" value="HisK_dim/P_sf"/>
</dbReference>
<feature type="modified residue" description="4-aspartylphosphate" evidence="9">
    <location>
        <position position="64"/>
    </location>
</feature>
<dbReference type="SUPFAM" id="SSF47384">
    <property type="entry name" value="Homodimeric domain of signal transducing histidine kinase"/>
    <property type="match status" value="1"/>
</dbReference>
<accession>D8K609</accession>
<dbReference type="PROSITE" id="PS50110">
    <property type="entry name" value="RESPONSE_REGULATORY"/>
    <property type="match status" value="1"/>
</dbReference>
<dbReference type="EMBL" id="CP002086">
    <property type="protein sequence ID" value="ADJ28336.1"/>
    <property type="molecule type" value="Genomic_DNA"/>
</dbReference>
<name>D8K609_NITWC</name>
<dbReference type="CDD" id="cd00156">
    <property type="entry name" value="REC"/>
    <property type="match status" value="1"/>
</dbReference>
<evidence type="ECO:0000256" key="7">
    <source>
        <dbReference type="ARBA" id="ARBA00022840"/>
    </source>
</evidence>
<keyword evidence="4" id="KW-0808">Transferase</keyword>
<dbReference type="Gene3D" id="3.40.50.2300">
    <property type="match status" value="1"/>
</dbReference>
<sequence>MLANSNIVPKINLLLIEDNPGDVRLVQLALQEVTGVKFETTAVERLSQALSLLEHQQFDAILLDLTLPDCHGLHTFSQVKEAAPQLPIVVLSGLSNEELAIEAVKLGAQDYLVKGQSNNQLAGRALRYAVERKQTETVLRQARDELEQRIAERTAHLKKANCQLQQEILQRKRTEALLRKERDFSSMILDTADVLVVILNSQGQIVRLNRAFQKISGYPSEEAQGRYLWELSYFPSQIKKDTREKLQQWPMPSTPKKHESYWQTKTGERYLIAWSSTALFAPSGTLDYVIYTGVDITEQRQAEDLARQRLLELAHISRLSTLGEMAAQIAHELNQPLGAITTYSDICLRALEAQAPKYQPLRDILEEIATQAERGGKIIRHLRDLIHKKEQQWAPLAINELIRETVGIMQAEARWQNVTFKLNLQTPLPSITADSLLLQQVFLNLIRNAFDAMIANSHGDERKIRIKTVWIKKAAIEIQIQDTGPGLPDNLKQKIFKPFFTTKTEGMGMGLPICQSIVEAHGGSLLAADNEHSGALFKVRLPISSSKSTVHGA</sequence>
<gene>
    <name evidence="15" type="ordered locus">Nwat_1426</name>
</gene>
<dbReference type="KEGG" id="nwa:Nwat_1426"/>
<keyword evidence="7" id="KW-0067">ATP-binding</keyword>
<dbReference type="InterPro" id="IPR001789">
    <property type="entry name" value="Sig_transdc_resp-reg_receiver"/>
</dbReference>
<keyword evidence="5" id="KW-0547">Nucleotide-binding</keyword>